<keyword evidence="2" id="KW-0732">Signal</keyword>
<dbReference type="PANTHER" id="PTHR34387:SF2">
    <property type="entry name" value="SLR1258 PROTEIN"/>
    <property type="match status" value="1"/>
</dbReference>
<comment type="caution">
    <text evidence="3">The sequence shown here is derived from an EMBL/GenBank/DDBJ whole genome shotgun (WGS) entry which is preliminary data.</text>
</comment>
<dbReference type="EMBL" id="BAQD01000011">
    <property type="protein sequence ID" value="GBQ06345.1"/>
    <property type="molecule type" value="Genomic_DNA"/>
</dbReference>
<dbReference type="Gene3D" id="3.30.70.2970">
    <property type="entry name" value="Protein of unknown function (DUF541), domain 2"/>
    <property type="match status" value="1"/>
</dbReference>
<accession>A0ABQ0NYE8</accession>
<sequence length="267" mass="28289">MTRSRLPFYKRAATLSLVCLMSTALASHAVAAESDIMPSAPVMSLHETVLTFTTHGEAKTVPNLLTIHFTARAQSTSPATAQKRLNQIVSTAVNSLKNDGGATLHAGNYSLSQEYSEHPPHRWNATQTLTLKGNDSGHLLTLAETLQSQGLALDDMDWSLDPQTQQTLETQARTAALKKIRQQADSDASALGLRVVGIERVQVGAGPLPEPRFGLGAPAPMLMAARSAGPAPQSTPEEQTISVSASAQVRLAPKNAPPLPPHTPSAD</sequence>
<dbReference type="Proteomes" id="UP001062901">
    <property type="component" value="Unassembled WGS sequence"/>
</dbReference>
<proteinExistence type="predicted"/>
<gene>
    <name evidence="3" type="ORF">AA15669_0892</name>
</gene>
<dbReference type="Gene3D" id="3.30.110.170">
    <property type="entry name" value="Protein of unknown function (DUF541), domain 1"/>
    <property type="match status" value="1"/>
</dbReference>
<feature type="compositionally biased region" description="Pro residues" evidence="1">
    <location>
        <begin position="255"/>
        <end position="267"/>
    </location>
</feature>
<organism evidence="3 4">
    <name type="scientific">Saccharibacter floricola DSM 15669</name>
    <dbReference type="NCBI Taxonomy" id="1123227"/>
    <lineage>
        <taxon>Bacteria</taxon>
        <taxon>Pseudomonadati</taxon>
        <taxon>Pseudomonadota</taxon>
        <taxon>Alphaproteobacteria</taxon>
        <taxon>Acetobacterales</taxon>
        <taxon>Acetobacteraceae</taxon>
        <taxon>Saccharibacter</taxon>
    </lineage>
</organism>
<evidence type="ECO:0000313" key="3">
    <source>
        <dbReference type="EMBL" id="GBQ06345.1"/>
    </source>
</evidence>
<protein>
    <recommendedName>
        <fullName evidence="5">DUF541 domain-containing protein</fullName>
    </recommendedName>
</protein>
<keyword evidence="4" id="KW-1185">Reference proteome</keyword>
<feature type="compositionally biased region" description="Polar residues" evidence="1">
    <location>
        <begin position="232"/>
        <end position="247"/>
    </location>
</feature>
<evidence type="ECO:0000256" key="2">
    <source>
        <dbReference type="SAM" id="SignalP"/>
    </source>
</evidence>
<evidence type="ECO:0000313" key="4">
    <source>
        <dbReference type="Proteomes" id="UP001062901"/>
    </source>
</evidence>
<name>A0ABQ0NYE8_9PROT</name>
<feature type="region of interest" description="Disordered" evidence="1">
    <location>
        <begin position="226"/>
        <end position="267"/>
    </location>
</feature>
<feature type="chain" id="PRO_5047364595" description="DUF541 domain-containing protein" evidence="2">
    <location>
        <begin position="32"/>
        <end position="267"/>
    </location>
</feature>
<dbReference type="PANTHER" id="PTHR34387">
    <property type="entry name" value="SLR1258 PROTEIN"/>
    <property type="match status" value="1"/>
</dbReference>
<dbReference type="InterPro" id="IPR052022">
    <property type="entry name" value="26kDa_periplasmic_antigen"/>
</dbReference>
<evidence type="ECO:0000256" key="1">
    <source>
        <dbReference type="SAM" id="MobiDB-lite"/>
    </source>
</evidence>
<dbReference type="RefSeq" id="WP_018980606.1">
    <property type="nucleotide sequence ID" value="NZ_BAQD01000011.1"/>
</dbReference>
<feature type="signal peptide" evidence="2">
    <location>
        <begin position="1"/>
        <end position="31"/>
    </location>
</feature>
<evidence type="ECO:0008006" key="5">
    <source>
        <dbReference type="Google" id="ProtNLM"/>
    </source>
</evidence>
<dbReference type="InterPro" id="IPR007497">
    <property type="entry name" value="SIMPL/DUF541"/>
</dbReference>
<dbReference type="Pfam" id="PF04402">
    <property type="entry name" value="SIMPL"/>
    <property type="match status" value="1"/>
</dbReference>
<reference evidence="3" key="1">
    <citation type="submission" date="2013-04" db="EMBL/GenBank/DDBJ databases">
        <title>The genome sequencing project of 58 acetic acid bacteria.</title>
        <authorList>
            <person name="Okamoto-Kainuma A."/>
            <person name="Ishikawa M."/>
            <person name="Umino S."/>
            <person name="Koizumi Y."/>
            <person name="Shiwa Y."/>
            <person name="Yoshikawa H."/>
            <person name="Matsutani M."/>
            <person name="Matsushita K."/>
        </authorList>
    </citation>
    <scope>NUCLEOTIDE SEQUENCE</scope>
    <source>
        <strain evidence="3">DSM 15669</strain>
    </source>
</reference>